<dbReference type="RefSeq" id="WP_323578932.1">
    <property type="nucleotide sequence ID" value="NZ_JAYGJQ010000003.1"/>
</dbReference>
<name>A0ABU5VZS2_9BACT</name>
<keyword evidence="2 9" id="KW-0813">Transport</keyword>
<organism evidence="13 14">
    <name type="scientific">Bacteriovorax antarcticus</name>
    <dbReference type="NCBI Taxonomy" id="3088717"/>
    <lineage>
        <taxon>Bacteria</taxon>
        <taxon>Pseudomonadati</taxon>
        <taxon>Bdellovibrionota</taxon>
        <taxon>Bacteriovoracia</taxon>
        <taxon>Bacteriovoracales</taxon>
        <taxon>Bacteriovoracaceae</taxon>
        <taxon>Bacteriovorax</taxon>
    </lineage>
</organism>
<evidence type="ECO:0000256" key="7">
    <source>
        <dbReference type="ARBA" id="ARBA00023010"/>
    </source>
</evidence>
<dbReference type="HAMAP" id="MF_01463_B">
    <property type="entry name" value="SecD_B"/>
    <property type="match status" value="1"/>
</dbReference>
<dbReference type="Gene3D" id="1.20.1640.10">
    <property type="entry name" value="Multidrug efflux transporter AcrB transmembrane domain"/>
    <property type="match status" value="1"/>
</dbReference>
<dbReference type="PANTHER" id="PTHR30081">
    <property type="entry name" value="PROTEIN-EXPORT MEMBRANE PROTEIN SEC"/>
    <property type="match status" value="1"/>
</dbReference>
<evidence type="ECO:0000256" key="8">
    <source>
        <dbReference type="ARBA" id="ARBA00023136"/>
    </source>
</evidence>
<dbReference type="Pfam" id="PF02355">
    <property type="entry name" value="SecD_SecF_C"/>
    <property type="match status" value="1"/>
</dbReference>
<sequence>MKTSWWVRFSVLLVLIAASVIVLLPTVMKFDENGHYPVKSKINLGLDLQGGLYMVLGIDFKKVYRDEVQTYVRKIETLMRDQEIGMTIGSMDDADVNDPKQSFTLNKASDMDAAKKKIKEMFGNTIRITQEDGARLQIGLAHSVKTSIEEQSVGKSIEVIRNRIDEFGVTEPEIIAQGVDRIVVQLPGVRDIERAKELIGKTAKLEFKIVNDTVPPATLQTWMEKSKAAGITYKKGERFSDYIKKMNEFLAKDLPEGHELAFEKSSTHDESLNIPYVIEATPRITGDDLADARVQIDPQKNQPYVSMEFKSSGSKRFEDTTGANIGKRMAVVLDGNVYSAPMIQAKIAGGHAQITLGGGANFNKVMSEARDLALILRAGALPVQLDFLEQRTVGPNLGNDSIQSAKFASIVGCILVFIFAVVYYRFSGVIAIVTLLLNVLFTVAILVAMEATLTLPGIAGIALTVGMAIDTNIIIFEKIRDEIRKGLSSFKAYEMGFDSALWTILDAHITQAAAGFCLLNFGTGPIRGFAVTLLVGIAVTVYTAYYVSHILYELYMEKTGTKALSI</sequence>
<keyword evidence="7 9" id="KW-0811">Translocation</keyword>
<keyword evidence="4 9" id="KW-0812">Transmembrane</keyword>
<evidence type="ECO:0000259" key="10">
    <source>
        <dbReference type="Pfam" id="PF02355"/>
    </source>
</evidence>
<dbReference type="Pfam" id="PF21760">
    <property type="entry name" value="SecD_1st"/>
    <property type="match status" value="1"/>
</dbReference>
<dbReference type="InterPro" id="IPR005791">
    <property type="entry name" value="SecD"/>
</dbReference>
<reference evidence="13 14" key="1">
    <citation type="submission" date="2023-11" db="EMBL/GenBank/DDBJ databases">
        <title>A Novel Polar Bacteriovorax (B. antarcticus) Isolated from the Biocrust in Antarctica.</title>
        <authorList>
            <person name="Mun W."/>
            <person name="Choi S.Y."/>
            <person name="Mitchell R.J."/>
        </authorList>
    </citation>
    <scope>NUCLEOTIDE SEQUENCE [LARGE SCALE GENOMIC DNA]</scope>
    <source>
        <strain evidence="13 14">PP10</strain>
    </source>
</reference>
<protein>
    <recommendedName>
        <fullName evidence="9">Protein translocase subunit SecD</fullName>
    </recommendedName>
</protein>
<accession>A0ABU5VZS2</accession>
<dbReference type="EMBL" id="JAYGJQ010000003">
    <property type="protein sequence ID" value="MEA9358501.1"/>
    <property type="molecule type" value="Genomic_DNA"/>
</dbReference>
<feature type="transmembrane region" description="Helical" evidence="9">
    <location>
        <begin position="455"/>
        <end position="476"/>
    </location>
</feature>
<dbReference type="PANTHER" id="PTHR30081:SF1">
    <property type="entry name" value="PROTEIN TRANSLOCASE SUBUNIT SECD"/>
    <property type="match status" value="1"/>
</dbReference>
<keyword evidence="8 9" id="KW-0472">Membrane</keyword>
<feature type="transmembrane region" description="Helical" evidence="9">
    <location>
        <begin position="528"/>
        <end position="548"/>
    </location>
</feature>
<evidence type="ECO:0000256" key="4">
    <source>
        <dbReference type="ARBA" id="ARBA00022692"/>
    </source>
</evidence>
<evidence type="ECO:0000313" key="13">
    <source>
        <dbReference type="EMBL" id="MEA9358501.1"/>
    </source>
</evidence>
<feature type="domain" description="Protein export membrane protein SecD/SecF C-terminal" evidence="10">
    <location>
        <begin position="387"/>
        <end position="554"/>
    </location>
</feature>
<evidence type="ECO:0000256" key="1">
    <source>
        <dbReference type="ARBA" id="ARBA00004651"/>
    </source>
</evidence>
<dbReference type="Gene3D" id="3.30.1360.200">
    <property type="match status" value="1"/>
</dbReference>
<dbReference type="InterPro" id="IPR054384">
    <property type="entry name" value="SecDF_P1_head"/>
</dbReference>
<evidence type="ECO:0000259" key="12">
    <source>
        <dbReference type="Pfam" id="PF22599"/>
    </source>
</evidence>
<evidence type="ECO:0000256" key="9">
    <source>
        <dbReference type="HAMAP-Rule" id="MF_01463"/>
    </source>
</evidence>
<keyword evidence="6 9" id="KW-1133">Transmembrane helix</keyword>
<evidence type="ECO:0000256" key="6">
    <source>
        <dbReference type="ARBA" id="ARBA00022989"/>
    </source>
</evidence>
<gene>
    <name evidence="9 13" type="primary">secD</name>
    <name evidence="13" type="ORF">SHI21_19855</name>
</gene>
<keyword evidence="3 9" id="KW-1003">Cell membrane</keyword>
<evidence type="ECO:0000313" key="14">
    <source>
        <dbReference type="Proteomes" id="UP001302274"/>
    </source>
</evidence>
<dbReference type="InterPro" id="IPR001036">
    <property type="entry name" value="Acrflvin-R"/>
</dbReference>
<dbReference type="NCBIfam" id="TIGR01129">
    <property type="entry name" value="secD"/>
    <property type="match status" value="1"/>
</dbReference>
<proteinExistence type="inferred from homology"/>
<comment type="subcellular location">
    <subcellularLocation>
        <location evidence="1 9">Cell membrane</location>
        <topology evidence="1 9">Multi-pass membrane protein</topology>
    </subcellularLocation>
</comment>
<dbReference type="NCBIfam" id="TIGR00916">
    <property type="entry name" value="2A0604s01"/>
    <property type="match status" value="1"/>
</dbReference>
<feature type="domain" description="SecDF P1 head subdomain" evidence="12">
    <location>
        <begin position="272"/>
        <end position="383"/>
    </location>
</feature>
<feature type="transmembrane region" description="Helical" evidence="9">
    <location>
        <begin position="429"/>
        <end position="449"/>
    </location>
</feature>
<dbReference type="Pfam" id="PF22599">
    <property type="entry name" value="SecDF_P1_head"/>
    <property type="match status" value="1"/>
</dbReference>
<evidence type="ECO:0000256" key="5">
    <source>
        <dbReference type="ARBA" id="ARBA00022927"/>
    </source>
</evidence>
<evidence type="ECO:0000256" key="2">
    <source>
        <dbReference type="ARBA" id="ARBA00022448"/>
    </source>
</evidence>
<comment type="subunit">
    <text evidence="9">Forms a complex with SecF. Part of the essential Sec protein translocation apparatus which comprises SecA, SecYEG and auxiliary proteins SecDF. Other proteins may also be involved.</text>
</comment>
<dbReference type="PRINTS" id="PR00702">
    <property type="entry name" value="ACRIFLAVINRP"/>
</dbReference>
<comment type="function">
    <text evidence="9">Part of the Sec protein translocase complex. Interacts with the SecYEG preprotein conducting channel. SecDF uses the proton motive force (PMF) to complete protein translocation after the ATP-dependent function of SecA.</text>
</comment>
<dbReference type="Proteomes" id="UP001302274">
    <property type="component" value="Unassembled WGS sequence"/>
</dbReference>
<keyword evidence="5 9" id="KW-0653">Protein transport</keyword>
<feature type="transmembrane region" description="Helical" evidence="9">
    <location>
        <begin position="407"/>
        <end position="424"/>
    </location>
</feature>
<dbReference type="SUPFAM" id="SSF82866">
    <property type="entry name" value="Multidrug efflux transporter AcrB transmembrane domain"/>
    <property type="match status" value="1"/>
</dbReference>
<dbReference type="InterPro" id="IPR048634">
    <property type="entry name" value="SecD_SecF_C"/>
</dbReference>
<evidence type="ECO:0000256" key="3">
    <source>
        <dbReference type="ARBA" id="ARBA00022475"/>
    </source>
</evidence>
<comment type="caution">
    <text evidence="9">Lacks conserved residue(s) required for the propagation of feature annotation.</text>
</comment>
<dbReference type="InterPro" id="IPR048631">
    <property type="entry name" value="SecD_1st"/>
</dbReference>
<comment type="caution">
    <text evidence="13">The sequence shown here is derived from an EMBL/GenBank/DDBJ whole genome shotgun (WGS) entry which is preliminary data.</text>
</comment>
<evidence type="ECO:0000259" key="11">
    <source>
        <dbReference type="Pfam" id="PF21760"/>
    </source>
</evidence>
<feature type="domain" description="Protein translocase subunit SecDF P1" evidence="11">
    <location>
        <begin position="155"/>
        <end position="212"/>
    </location>
</feature>
<comment type="similarity">
    <text evidence="9">Belongs to the SecD/SecF family. SecD subfamily.</text>
</comment>
<dbReference type="InterPro" id="IPR022813">
    <property type="entry name" value="SecD/SecF_arch_bac"/>
</dbReference>
<keyword evidence="14" id="KW-1185">Reference proteome</keyword>
<dbReference type="InterPro" id="IPR055344">
    <property type="entry name" value="SecD_SecF_C_bact"/>
</dbReference>
<dbReference type="Gene3D" id="3.30.70.3220">
    <property type="match status" value="1"/>
</dbReference>